<protein>
    <submittedName>
        <fullName evidence="1">Uncharacterized protein</fullName>
    </submittedName>
</protein>
<dbReference type="EMBL" id="DS990444">
    <property type="protein sequence ID" value="EEQ64001.1"/>
    <property type="molecule type" value="Genomic_DNA"/>
</dbReference>
<name>C5F0I8_9HELI</name>
<dbReference type="HOGENOM" id="CLU_2898022_0_0_7"/>
<reference evidence="2" key="1">
    <citation type="journal article" date="2014" name="Genome Announc.">
        <title>Draft genome sequences of six enterohepatic helicobacter species isolated from humans and one from rhesus macaques.</title>
        <authorList>
            <person name="Shen Z."/>
            <person name="Sheh A."/>
            <person name="Young S.K."/>
            <person name="Abouelliel A."/>
            <person name="Ward D.V."/>
            <person name="Earl A.M."/>
            <person name="Fox J.G."/>
        </authorList>
    </citation>
    <scope>NUCLEOTIDE SEQUENCE [LARGE SCALE GENOMIC DNA]</scope>
    <source>
        <strain evidence="2">MIT 98-5489</strain>
    </source>
</reference>
<proteinExistence type="predicted"/>
<sequence>MYRKNHFYFTLCKKVTKKSFIENQNRNCYVFCYNYQNFLLCILRSFYESNCNPRTKFKYAWN</sequence>
<evidence type="ECO:0000313" key="1">
    <source>
        <dbReference type="EMBL" id="EEQ64001.1"/>
    </source>
</evidence>
<gene>
    <name evidence="1" type="ORF">HPMG_01458</name>
</gene>
<evidence type="ECO:0000313" key="2">
    <source>
        <dbReference type="Proteomes" id="UP000003953"/>
    </source>
</evidence>
<accession>C5F0I8</accession>
<keyword evidence="2" id="KW-1185">Reference proteome</keyword>
<dbReference type="Proteomes" id="UP000003953">
    <property type="component" value="Unassembled WGS sequence"/>
</dbReference>
<dbReference type="AlphaFoldDB" id="C5F0I8"/>
<organism evidence="1 2">
    <name type="scientific">Helicobacter pullorum MIT 98-5489</name>
    <dbReference type="NCBI Taxonomy" id="537972"/>
    <lineage>
        <taxon>Bacteria</taxon>
        <taxon>Pseudomonadati</taxon>
        <taxon>Campylobacterota</taxon>
        <taxon>Epsilonproteobacteria</taxon>
        <taxon>Campylobacterales</taxon>
        <taxon>Helicobacteraceae</taxon>
        <taxon>Helicobacter</taxon>
    </lineage>
</organism>